<evidence type="ECO:0000313" key="3">
    <source>
        <dbReference type="Proteomes" id="UP000515512"/>
    </source>
</evidence>
<feature type="signal peptide" evidence="1">
    <location>
        <begin position="1"/>
        <end position="20"/>
    </location>
</feature>
<sequence length="138" mass="13234">MKYRLALTAIALGLPLHAGAGNAHAEGIPLEPVAVDSGSALLDTDLATQLGTGSGQLARALLTGSSQLQRGSNADIAGSGSGDLASSGSALGNDVLTTGSAQALIGPGSALSDLVLGVMSSGSGKGWLQGFGSHAPVG</sequence>
<protein>
    <submittedName>
        <fullName evidence="2">Uncharacterized protein</fullName>
    </submittedName>
</protein>
<dbReference type="AlphaFoldDB" id="A0A7D6VAL8"/>
<reference evidence="2 3" key="1">
    <citation type="submission" date="2020-07" db="EMBL/GenBank/DDBJ databases">
        <authorList>
            <person name="Zhuang K."/>
            <person name="Ran Y."/>
        </authorList>
    </citation>
    <scope>NUCLEOTIDE SEQUENCE [LARGE SCALE GENOMIC DNA]</scope>
    <source>
        <strain evidence="2 3">WCH-YHL-001</strain>
    </source>
</reference>
<evidence type="ECO:0000256" key="1">
    <source>
        <dbReference type="SAM" id="SignalP"/>
    </source>
</evidence>
<gene>
    <name evidence="2" type="ORF">H0264_00170</name>
</gene>
<organism evidence="2 3">
    <name type="scientific">Nocardia huaxiensis</name>
    <dbReference type="NCBI Taxonomy" id="2755382"/>
    <lineage>
        <taxon>Bacteria</taxon>
        <taxon>Bacillati</taxon>
        <taxon>Actinomycetota</taxon>
        <taxon>Actinomycetes</taxon>
        <taxon>Mycobacteriales</taxon>
        <taxon>Nocardiaceae</taxon>
        <taxon>Nocardia</taxon>
    </lineage>
</organism>
<accession>A0A7D6VAL8</accession>
<evidence type="ECO:0000313" key="2">
    <source>
        <dbReference type="EMBL" id="QLY30874.1"/>
    </source>
</evidence>
<name>A0A7D6VAL8_9NOCA</name>
<dbReference type="Proteomes" id="UP000515512">
    <property type="component" value="Chromosome"/>
</dbReference>
<feature type="chain" id="PRO_5038918409" evidence="1">
    <location>
        <begin position="21"/>
        <end position="138"/>
    </location>
</feature>
<proteinExistence type="predicted"/>
<dbReference type="EMBL" id="CP059399">
    <property type="protein sequence ID" value="QLY30874.1"/>
    <property type="molecule type" value="Genomic_DNA"/>
</dbReference>
<dbReference type="KEGG" id="nhu:H0264_00170"/>
<dbReference type="RefSeq" id="WP_181582072.1">
    <property type="nucleotide sequence ID" value="NZ_CP059399.1"/>
</dbReference>
<keyword evidence="1" id="KW-0732">Signal</keyword>
<keyword evidence="3" id="KW-1185">Reference proteome</keyword>